<dbReference type="InterPro" id="IPR051207">
    <property type="entry name" value="ComplexI_NDUFA9_subunit"/>
</dbReference>
<dbReference type="Gene3D" id="3.40.50.720">
    <property type="entry name" value="NAD(P)-binding Rossmann-like Domain"/>
    <property type="match status" value="1"/>
</dbReference>
<keyword evidence="1" id="KW-0812">Transmembrane</keyword>
<dbReference type="PANTHER" id="PTHR12126">
    <property type="entry name" value="NADH-UBIQUINONE OXIDOREDUCTASE 39 KDA SUBUNIT-RELATED"/>
    <property type="match status" value="1"/>
</dbReference>
<dbReference type="Pfam" id="PF01370">
    <property type="entry name" value="Epimerase"/>
    <property type="match status" value="1"/>
</dbReference>
<dbReference type="GO" id="GO:0044877">
    <property type="term" value="F:protein-containing complex binding"/>
    <property type="evidence" value="ECO:0007669"/>
    <property type="project" value="TreeGrafter"/>
</dbReference>
<feature type="transmembrane region" description="Helical" evidence="1">
    <location>
        <begin position="423"/>
        <end position="439"/>
    </location>
</feature>
<dbReference type="AlphaFoldDB" id="A0AAJ1TTP3"/>
<dbReference type="RefSeq" id="WP_230367945.1">
    <property type="nucleotide sequence ID" value="NZ_JAJALK010000018.1"/>
</dbReference>
<feature type="domain" description="NAD-dependent epimerase/dehydratase" evidence="2">
    <location>
        <begin position="8"/>
        <end position="161"/>
    </location>
</feature>
<evidence type="ECO:0000313" key="4">
    <source>
        <dbReference type="Proteomes" id="UP001223420"/>
    </source>
</evidence>
<reference evidence="3" key="1">
    <citation type="submission" date="2023-07" db="EMBL/GenBank/DDBJ databases">
        <title>Genomic Encyclopedia of Type Strains, Phase IV (KMG-IV): sequencing the most valuable type-strain genomes for metagenomic binning, comparative biology and taxonomic classification.</title>
        <authorList>
            <person name="Goeker M."/>
        </authorList>
    </citation>
    <scope>NUCLEOTIDE SEQUENCE</scope>
    <source>
        <strain evidence="3">DSM 19569</strain>
    </source>
</reference>
<accession>A0AAJ1TTP3</accession>
<name>A0AAJ1TTP3_9HYPH</name>
<dbReference type="InterPro" id="IPR036291">
    <property type="entry name" value="NAD(P)-bd_dom_sf"/>
</dbReference>
<dbReference type="EMBL" id="JAUSWL010000019">
    <property type="protein sequence ID" value="MDQ0546976.1"/>
    <property type="molecule type" value="Genomic_DNA"/>
</dbReference>
<dbReference type="SUPFAM" id="SSF51735">
    <property type="entry name" value="NAD(P)-binding Rossmann-fold domains"/>
    <property type="match status" value="1"/>
</dbReference>
<dbReference type="PANTHER" id="PTHR12126:SF11">
    <property type="entry name" value="NADH DEHYDROGENASE [UBIQUINONE] 1 ALPHA SUBCOMPLEX SUBUNIT 9, MITOCHONDRIAL"/>
    <property type="match status" value="1"/>
</dbReference>
<evidence type="ECO:0000256" key="1">
    <source>
        <dbReference type="SAM" id="Phobius"/>
    </source>
</evidence>
<comment type="caution">
    <text evidence="3">The sequence shown here is derived from an EMBL/GenBank/DDBJ whole genome shotgun (WGS) entry which is preliminary data.</text>
</comment>
<dbReference type="InterPro" id="IPR025695">
    <property type="entry name" value="DoxX-like"/>
</dbReference>
<feature type="transmembrane region" description="Helical" evidence="1">
    <location>
        <begin position="392"/>
        <end position="411"/>
    </location>
</feature>
<gene>
    <name evidence="3" type="ORF">QO001_005929</name>
</gene>
<organism evidence="3 4">
    <name type="scientific">Methylobacterium brachiatum</name>
    <dbReference type="NCBI Taxonomy" id="269660"/>
    <lineage>
        <taxon>Bacteria</taxon>
        <taxon>Pseudomonadati</taxon>
        <taxon>Pseudomonadota</taxon>
        <taxon>Alphaproteobacteria</taxon>
        <taxon>Hyphomicrobiales</taxon>
        <taxon>Methylobacteriaceae</taxon>
        <taxon>Methylobacterium</taxon>
    </lineage>
</organism>
<evidence type="ECO:0000313" key="3">
    <source>
        <dbReference type="EMBL" id="MDQ0546976.1"/>
    </source>
</evidence>
<feature type="transmembrane region" description="Helical" evidence="1">
    <location>
        <begin position="363"/>
        <end position="385"/>
    </location>
</feature>
<keyword evidence="1" id="KW-1133">Transmembrane helix</keyword>
<keyword evidence="1" id="KW-0472">Membrane</keyword>
<sequence>MSGDTPIIAVFGASGLIGQAVARYLIRAGFSVVPMARRFTAAQARDFGAAAVETRFMTLDTTGLRSLLDAHAVDIVVNCVSILQDGVQGDTEAVHCGFVARLLEALDGRSSPGLLVHLSIPGDAEADTTPFSRTKRAAERLIASAGVPFAILRPGFVIAPAAYGGSALVRALAAMPFRLPPREAGSPFAATAVSDIGRTVAALAKRWRAGDRHWHSVWDVMERHPGTVGDVVASFRHWIGSPKPLLSLPSWLMTFGARAGDAAARLGWRPPIRSTALCEMRRGVVGDPEPWASALGIEPASCAAALAEIAPGIQERWFGRLYLLKPLILGCLAVFWIASGLVSLVPAFEAATAILAAHGMPEAWAGAATIVTSLCDVAIGLAIAIRPTCRGALLAGTALALSYMAVATLVAPELWLDPLGALVKPWPGIVLMLIAIAILDDR</sequence>
<feature type="transmembrane region" description="Helical" evidence="1">
    <location>
        <begin position="6"/>
        <end position="26"/>
    </location>
</feature>
<proteinExistence type="predicted"/>
<dbReference type="Pfam" id="PF13781">
    <property type="entry name" value="DoxX_3"/>
    <property type="match status" value="1"/>
</dbReference>
<evidence type="ECO:0000259" key="2">
    <source>
        <dbReference type="Pfam" id="PF01370"/>
    </source>
</evidence>
<dbReference type="InterPro" id="IPR001509">
    <property type="entry name" value="Epimerase_deHydtase"/>
</dbReference>
<feature type="transmembrane region" description="Helical" evidence="1">
    <location>
        <begin position="327"/>
        <end position="357"/>
    </location>
</feature>
<dbReference type="Proteomes" id="UP001223420">
    <property type="component" value="Unassembled WGS sequence"/>
</dbReference>
<protein>
    <submittedName>
        <fullName evidence="3">Uncharacterized protein YbjT (DUF2867 family)</fullName>
    </submittedName>
</protein>